<keyword evidence="4" id="KW-0539">Nucleus</keyword>
<keyword evidence="3" id="KW-0804">Transcription</keyword>
<dbReference type="PANTHER" id="PTHR13844">
    <property type="entry name" value="SWI/SNF-RELATED MATRIX-ASSOCIATED ACTIN-DEPENDENT REGULATOR OF CHROMATIN SUBFAMILY D"/>
    <property type="match status" value="1"/>
</dbReference>
<organism evidence="8">
    <name type="scientific">Musa acuminata subsp. malaccensis</name>
    <name type="common">Wild banana</name>
    <name type="synonym">Musa malaccensis</name>
    <dbReference type="NCBI Taxonomy" id="214687"/>
    <lineage>
        <taxon>Eukaryota</taxon>
        <taxon>Viridiplantae</taxon>
        <taxon>Streptophyta</taxon>
        <taxon>Embryophyta</taxon>
        <taxon>Tracheophyta</taxon>
        <taxon>Spermatophyta</taxon>
        <taxon>Magnoliopsida</taxon>
        <taxon>Liliopsida</taxon>
        <taxon>Zingiberales</taxon>
        <taxon>Musaceae</taxon>
        <taxon>Musa</taxon>
    </lineage>
</organism>
<evidence type="ECO:0000259" key="6">
    <source>
        <dbReference type="PROSITE" id="PS51925"/>
    </source>
</evidence>
<evidence type="ECO:0000256" key="1">
    <source>
        <dbReference type="ARBA" id="ARBA00004123"/>
    </source>
</evidence>
<dbReference type="Pfam" id="PF02201">
    <property type="entry name" value="SWIB"/>
    <property type="match status" value="2"/>
</dbReference>
<dbReference type="GO" id="GO:0001181">
    <property type="term" value="F:RNA polymerase I general transcription initiation factor activity"/>
    <property type="evidence" value="ECO:0007669"/>
    <property type="project" value="UniProtKB-ARBA"/>
</dbReference>
<dbReference type="InterPro" id="IPR036885">
    <property type="entry name" value="SWIB_MDM2_dom_sf"/>
</dbReference>
<feature type="non-terminal residue" evidence="8">
    <location>
        <position position="1"/>
    </location>
</feature>
<feature type="region of interest" description="Disordered" evidence="5">
    <location>
        <begin position="198"/>
        <end position="223"/>
    </location>
</feature>
<accession>A0A8D7B3Y9</accession>
<dbReference type="EMBL" id="HG996466">
    <property type="protein sequence ID" value="CAG1859358.1"/>
    <property type="molecule type" value="Genomic_DNA"/>
</dbReference>
<feature type="non-terminal residue" evidence="8">
    <location>
        <position position="382"/>
    </location>
</feature>
<dbReference type="PROSITE" id="PS51925">
    <property type="entry name" value="SWIB_MDM2"/>
    <property type="match status" value="2"/>
</dbReference>
<dbReference type="CDD" id="cd10567">
    <property type="entry name" value="SWIB-MDM2_like"/>
    <property type="match status" value="2"/>
</dbReference>
<feature type="domain" description="DM2" evidence="6">
    <location>
        <begin position="325"/>
        <end position="382"/>
    </location>
</feature>
<name>A0A8D7B3Y9_MUSAM</name>
<reference evidence="8" key="1">
    <citation type="submission" date="2021-03" db="EMBL/GenBank/DDBJ databases">
        <authorList>
            <consortium name="Genoscope - CEA"/>
            <person name="William W."/>
        </authorList>
    </citation>
    <scope>NUCLEOTIDE SEQUENCE</scope>
    <source>
        <strain evidence="8">Doubled-haploid Pahang</strain>
    </source>
</reference>
<sequence length="382" mass="41806">ERERERERERRGGRFEFLFVSPSLESALDGVGPAIAMVSDQEIASCVESVLRQSDPAAGAASLTGVVRQVEAKLGLDLSHKAAFIRDQIELLLGPSRPPAPSHAHPPHSQLSASHNPYVLLHQLPLQQQIPPHQPASSAGVAAPVPFPHQHHPGVAFQYPPPPPLPAAAVVAAYHLQQQLHQAPQGVTTAVRPAPVTGAVGAPKESAPPRAKRRGGPGGLNKVCGVSPELQPIVGEAAMSRTQIVKQLWAYIRQNNLQDPNNKRKIICNDELRRVFETDSTDMFKMNKLLAKHIIPLDDPKDTGPEPKKLKAADVAATEVTEPASDEYPLFISDALVKFFGSDEREMLQSEALSRIWDYIKANQLEDPILTLYLLCKRQRVF</sequence>
<keyword evidence="2" id="KW-0805">Transcription regulation</keyword>
<dbReference type="GO" id="GO:0000500">
    <property type="term" value="C:RNA polymerase I upstream activating factor complex"/>
    <property type="evidence" value="ECO:0007669"/>
    <property type="project" value="UniProtKB-ARBA"/>
</dbReference>
<feature type="domain" description="DM2" evidence="6">
    <location>
        <begin position="219"/>
        <end position="296"/>
    </location>
</feature>
<dbReference type="Gene3D" id="1.10.245.10">
    <property type="entry name" value="SWIB/MDM2 domain"/>
    <property type="match status" value="2"/>
</dbReference>
<dbReference type="SMART" id="SM00151">
    <property type="entry name" value="SWIB"/>
    <property type="match status" value="1"/>
</dbReference>
<evidence type="ECO:0000256" key="2">
    <source>
        <dbReference type="ARBA" id="ARBA00023015"/>
    </source>
</evidence>
<comment type="subcellular location">
    <subcellularLocation>
        <location evidence="1">Nucleus</location>
    </subcellularLocation>
</comment>
<evidence type="ECO:0000256" key="4">
    <source>
        <dbReference type="ARBA" id="ARBA00023242"/>
    </source>
</evidence>
<dbReference type="FunFam" id="1.10.245.10:FF:000004">
    <property type="entry name" value="Upstream activation factor subunit"/>
    <property type="match status" value="1"/>
</dbReference>
<dbReference type="InterPro" id="IPR019835">
    <property type="entry name" value="SWIB_domain"/>
</dbReference>
<dbReference type="PROSITE" id="PS51998">
    <property type="entry name" value="DEK_C"/>
    <property type="match status" value="1"/>
</dbReference>
<feature type="domain" description="DEK-C" evidence="7">
    <location>
        <begin position="37"/>
        <end position="94"/>
    </location>
</feature>
<dbReference type="SUPFAM" id="SSF47592">
    <property type="entry name" value="SWIB/MDM2 domain"/>
    <property type="match status" value="2"/>
</dbReference>
<dbReference type="InterPro" id="IPR003121">
    <property type="entry name" value="SWIB_MDM2_domain"/>
</dbReference>
<dbReference type="InterPro" id="IPR014876">
    <property type="entry name" value="DEK_C"/>
</dbReference>
<evidence type="ECO:0000256" key="3">
    <source>
        <dbReference type="ARBA" id="ARBA00023163"/>
    </source>
</evidence>
<protein>
    <submittedName>
        <fullName evidence="8">(wild Malaysian banana) hypothetical protein</fullName>
    </submittedName>
</protein>
<dbReference type="Pfam" id="PF08766">
    <property type="entry name" value="DEK_C"/>
    <property type="match status" value="1"/>
</dbReference>
<evidence type="ECO:0000259" key="7">
    <source>
        <dbReference type="PROSITE" id="PS51998"/>
    </source>
</evidence>
<evidence type="ECO:0000256" key="5">
    <source>
        <dbReference type="SAM" id="MobiDB-lite"/>
    </source>
</evidence>
<gene>
    <name evidence="8" type="ORF">GSMUA_296530.1</name>
</gene>
<proteinExistence type="predicted"/>
<dbReference type="AlphaFoldDB" id="A0A8D7B3Y9"/>
<evidence type="ECO:0000313" key="8">
    <source>
        <dbReference type="EMBL" id="CAG1859358.1"/>
    </source>
</evidence>